<reference evidence="8" key="1">
    <citation type="submission" date="2018-04" db="EMBL/GenBank/DDBJ databases">
        <title>Whole genome sequencing of Hypsizygus marmoreus.</title>
        <authorList>
            <person name="Choi I.-G."/>
            <person name="Min B."/>
            <person name="Kim J.-G."/>
            <person name="Kim S."/>
            <person name="Oh Y.-L."/>
            <person name="Kong W.-S."/>
            <person name="Park H."/>
            <person name="Jeong J."/>
            <person name="Song E.-S."/>
        </authorList>
    </citation>
    <scope>NUCLEOTIDE SEQUENCE [LARGE SCALE GENOMIC DNA]</scope>
    <source>
        <strain evidence="8">51987-8</strain>
    </source>
</reference>
<dbReference type="PROSITE" id="PS00674">
    <property type="entry name" value="AAA"/>
    <property type="match status" value="2"/>
</dbReference>
<keyword evidence="9" id="KW-1185">Reference proteome</keyword>
<feature type="compositionally biased region" description="Polar residues" evidence="6">
    <location>
        <begin position="235"/>
        <end position="253"/>
    </location>
</feature>
<dbReference type="GO" id="GO:0016887">
    <property type="term" value="F:ATP hydrolysis activity"/>
    <property type="evidence" value="ECO:0007669"/>
    <property type="project" value="InterPro"/>
</dbReference>
<dbReference type="InterPro" id="IPR027417">
    <property type="entry name" value="P-loop_NTPase"/>
</dbReference>
<dbReference type="InterPro" id="IPR003960">
    <property type="entry name" value="ATPase_AAA_CS"/>
</dbReference>
<proteinExistence type="predicted"/>
<evidence type="ECO:0000313" key="8">
    <source>
        <dbReference type="EMBL" id="RDB26757.1"/>
    </source>
</evidence>
<name>A0A369K1X9_HYPMA</name>
<keyword evidence="3" id="KW-1000">Mitochondrion outer membrane</keyword>
<feature type="domain" description="AAA+ ATPase" evidence="7">
    <location>
        <begin position="836"/>
        <end position="977"/>
    </location>
</feature>
<feature type="compositionally biased region" description="Basic and acidic residues" evidence="6">
    <location>
        <begin position="131"/>
        <end position="150"/>
    </location>
</feature>
<dbReference type="SUPFAM" id="SSF52540">
    <property type="entry name" value="P-loop containing nucleoside triphosphate hydrolases"/>
    <property type="match status" value="2"/>
</dbReference>
<evidence type="ECO:0000313" key="9">
    <source>
        <dbReference type="Proteomes" id="UP000076154"/>
    </source>
</evidence>
<evidence type="ECO:0000259" key="7">
    <source>
        <dbReference type="SMART" id="SM00382"/>
    </source>
</evidence>
<dbReference type="Pfam" id="PF00004">
    <property type="entry name" value="AAA"/>
    <property type="match status" value="2"/>
</dbReference>
<dbReference type="Gene3D" id="1.10.8.60">
    <property type="match status" value="2"/>
</dbReference>
<feature type="compositionally biased region" description="Polar residues" evidence="6">
    <location>
        <begin position="20"/>
        <end position="33"/>
    </location>
</feature>
<dbReference type="InterPro" id="IPR003959">
    <property type="entry name" value="ATPase_AAA_core"/>
</dbReference>
<feature type="compositionally biased region" description="Polar residues" evidence="6">
    <location>
        <begin position="1050"/>
        <end position="1070"/>
    </location>
</feature>
<dbReference type="GO" id="GO:0005524">
    <property type="term" value="F:ATP binding"/>
    <property type="evidence" value="ECO:0007669"/>
    <property type="project" value="UniProtKB-KW"/>
</dbReference>
<keyword evidence="2" id="KW-0547">Nucleotide-binding</keyword>
<keyword evidence="4" id="KW-0067">ATP-binding</keyword>
<feature type="region of interest" description="Disordered" evidence="6">
    <location>
        <begin position="1050"/>
        <end position="1076"/>
    </location>
</feature>
<dbReference type="Pfam" id="PF17862">
    <property type="entry name" value="AAA_lid_3"/>
    <property type="match status" value="2"/>
</dbReference>
<feature type="compositionally biased region" description="Polar residues" evidence="6">
    <location>
        <begin position="262"/>
        <end position="271"/>
    </location>
</feature>
<organism evidence="8 9">
    <name type="scientific">Hypsizygus marmoreus</name>
    <name type="common">White beech mushroom</name>
    <name type="synonym">Agaricus marmoreus</name>
    <dbReference type="NCBI Taxonomy" id="39966"/>
    <lineage>
        <taxon>Eukaryota</taxon>
        <taxon>Fungi</taxon>
        <taxon>Dikarya</taxon>
        <taxon>Basidiomycota</taxon>
        <taxon>Agaricomycotina</taxon>
        <taxon>Agaricomycetes</taxon>
        <taxon>Agaricomycetidae</taxon>
        <taxon>Agaricales</taxon>
        <taxon>Tricholomatineae</taxon>
        <taxon>Lyophyllaceae</taxon>
        <taxon>Hypsizygus</taxon>
    </lineage>
</organism>
<evidence type="ECO:0000256" key="1">
    <source>
        <dbReference type="ARBA" id="ARBA00004572"/>
    </source>
</evidence>
<dbReference type="PANTHER" id="PTHR45644">
    <property type="entry name" value="AAA ATPASE, PUTATIVE (AFU_ORTHOLOGUE AFUA_2G12920)-RELATED-RELATED"/>
    <property type="match status" value="1"/>
</dbReference>
<evidence type="ECO:0000256" key="2">
    <source>
        <dbReference type="ARBA" id="ARBA00022741"/>
    </source>
</evidence>
<dbReference type="InParanoid" id="A0A369K1X9"/>
<accession>A0A369K1X9</accession>
<evidence type="ECO:0000256" key="3">
    <source>
        <dbReference type="ARBA" id="ARBA00022787"/>
    </source>
</evidence>
<dbReference type="InterPro" id="IPR051701">
    <property type="entry name" value="Mito_OM_Translocase_MSP1"/>
</dbReference>
<dbReference type="GO" id="GO:0005741">
    <property type="term" value="C:mitochondrial outer membrane"/>
    <property type="evidence" value="ECO:0007669"/>
    <property type="project" value="UniProtKB-SubCell"/>
</dbReference>
<dbReference type="STRING" id="39966.A0A369K1X9"/>
<dbReference type="Proteomes" id="UP000076154">
    <property type="component" value="Unassembled WGS sequence"/>
</dbReference>
<dbReference type="OrthoDB" id="39734at2759"/>
<dbReference type="InterPro" id="IPR003593">
    <property type="entry name" value="AAA+_ATPase"/>
</dbReference>
<feature type="region of interest" description="Disordered" evidence="6">
    <location>
        <begin position="1"/>
        <end position="286"/>
    </location>
</feature>
<keyword evidence="3" id="KW-0472">Membrane</keyword>
<evidence type="ECO:0000256" key="5">
    <source>
        <dbReference type="ARBA" id="ARBA00023128"/>
    </source>
</evidence>
<keyword evidence="5" id="KW-0496">Mitochondrion</keyword>
<sequence length="1464" mass="159644">MSSDEQTPNTPPTTDLLPDSNSVHSPDVQSDGDTSLPKATPTIVADPASASDSNLASEAPSDILGDSAQPMGDHSQATPSADLAPELVSASPAPPSSEAPQEVLKPSVEEDHRTQVTSGPDTAEQAQSMTLHDDSDCSTLEDKPTPDSKQEPPSTPSSTSPEAEQAQSATPYDNSDCSTLEDIPTSDSKQEPPSTPSSTSPDAPGETSDCLVKEGAEQKQIELNAGTEGLPAAASNPTSGQSSDVREGASSSDIALEPATASDGTSELTSPPRNPATAEGEEQSVHEVVEPQDTAVAVHLPSDLATKILRKPSKFTSEGDIGAAYDLPDGIRTEVQAAAACAFLPASQVVGSDTVNEDSNEDAPKPYLSLYYPHDNCHEVIDSMVDLIAVEQSADVLVLDSLELAIGKNGAFGQEVADTLNLIYLPPWSETASDTEARERRIQGVVDALVNLQLDSDKPQSADEQPQRRIIYMQDFGAVVKTMAPLMRYVLQAIRTRRDSPSATSEGPIQPTLLILGFAKAPVDDVITNKKSVFIEGGQRLRDTLPPLQYRMYEPESDSPFKFLTSFTGNRFLPSLGDAHYQKRTLRGFSGSRHLTPLQNELKDTSCFCIFPKDAFGKELQTVQRQMIRRREQKFWNALIAMFLEHKGAKVCEDPLSFIHDAESVPSPAKDQEVVPGDVKNLEALSKRIGVTLPMMLNQVLTLALQLATADHAEVNKEEDASSPFVSSEVLSKAFSVYLENYKSRSDWLKRTNNEETDSETSENQQEDPVVRQVKGSSLAKHEKALLKTIVDAKNLATSFEDVCIPSSIIESLRTIVSLPLLHPAAFKKGILSREGIGGVLLYGPPGTGKTMVCRALAGECKARMLQIKPSDVQDMWVGETEKLVAAIFTLAYKLAPCVVFIDEIDALFRARTNGDSGYQRDMLNEFMQAMDGLSTAKQNKDAGIVVIGATNRPFDLDDAILRRLPARLMVDLPGPEARARILRVHLSGETVHEDVDVVAMARKAENYSGSDLKNVCVSAAMASVKEMIGEVEWNPKAKNNVVNAANELATSTEKLESSSEPTPLPTATKQEAPDWDTRSVAARHFEFAFTEVPASSRAKSHAELQKWHRQFGAFKEALSKELAEETTVDPVIKQVRGADLEEHETRLLHTIVDLKSNVTSFDDVCISPSVIESLRTIVSLPLLYPVAFKTGILRQEGMGGVLLYGPPGTGKTMVCRALAGECKARMIQIKPSDVLDKWVGETEKLVTSIFSLAHRLAPCIIFIDEIDALFRARTNEDSNWRRDMINEFMQAMDGLQSAKKNKEAGIVIVGATNRPYDLDDAIVRRLPTRMMVDLPGAQEREQILRVHLAEETLHEDLDITAIAHEAENYSGSDLRNLCVSAAMASLKDMIGTIQWNPNVNADESRTSKTTQSEWGLRAIKEKHFQFAFTEVLASSTTQSHSKLYKWHEHYGGQKKATGKVARW</sequence>
<feature type="compositionally biased region" description="Polar residues" evidence="6">
    <location>
        <begin position="165"/>
        <end position="178"/>
    </location>
</feature>
<feature type="compositionally biased region" description="Basic and acidic residues" evidence="6">
    <location>
        <begin position="211"/>
        <end position="220"/>
    </location>
</feature>
<dbReference type="Gene3D" id="3.40.50.300">
    <property type="entry name" value="P-loop containing nucleotide triphosphate hydrolases"/>
    <property type="match status" value="2"/>
</dbReference>
<dbReference type="SMART" id="SM00382">
    <property type="entry name" value="AAA"/>
    <property type="match status" value="2"/>
</dbReference>
<comment type="subcellular location">
    <subcellularLocation>
        <location evidence="1">Mitochondrion outer membrane</location>
        <topology evidence="1">Single-pass membrane protein</topology>
    </subcellularLocation>
</comment>
<protein>
    <submittedName>
        <fullName evidence="8">AAA domain-containing protein C16E9.10c</fullName>
    </submittedName>
</protein>
<comment type="caution">
    <text evidence="8">The sequence shown here is derived from an EMBL/GenBank/DDBJ whole genome shotgun (WGS) entry which is preliminary data.</text>
</comment>
<feature type="domain" description="AAA+ ATPase" evidence="7">
    <location>
        <begin position="1198"/>
        <end position="1337"/>
    </location>
</feature>
<dbReference type="EMBL" id="LUEZ02000023">
    <property type="protein sequence ID" value="RDB26757.1"/>
    <property type="molecule type" value="Genomic_DNA"/>
</dbReference>
<evidence type="ECO:0000256" key="4">
    <source>
        <dbReference type="ARBA" id="ARBA00022840"/>
    </source>
</evidence>
<evidence type="ECO:0000256" key="6">
    <source>
        <dbReference type="SAM" id="MobiDB-lite"/>
    </source>
</evidence>
<gene>
    <name evidence="8" type="ORF">Hypma_005317</name>
</gene>
<feature type="compositionally biased region" description="Polar residues" evidence="6">
    <location>
        <begin position="115"/>
        <end position="130"/>
    </location>
</feature>
<dbReference type="InterPro" id="IPR041569">
    <property type="entry name" value="AAA_lid_3"/>
</dbReference>
<dbReference type="PANTHER" id="PTHR45644:SF56">
    <property type="entry name" value="AAA ATPASE, PUTATIVE (AFU_ORTHOLOGUE AFUA_2G12920)-RELATED"/>
    <property type="match status" value="1"/>
</dbReference>